<dbReference type="Proteomes" id="UP001057375">
    <property type="component" value="Unassembled WGS sequence"/>
</dbReference>
<evidence type="ECO:0000313" key="2">
    <source>
        <dbReference type="EMBL" id="GKT30556.1"/>
    </source>
</evidence>
<feature type="compositionally biased region" description="Polar residues" evidence="1">
    <location>
        <begin position="50"/>
        <end position="59"/>
    </location>
</feature>
<comment type="caution">
    <text evidence="2">The sequence shown here is derived from an EMBL/GenBank/DDBJ whole genome shotgun (WGS) entry which is preliminary data.</text>
</comment>
<name>A0ABQ5KF41_9EUKA</name>
<evidence type="ECO:0000313" key="3">
    <source>
        <dbReference type="Proteomes" id="UP001057375"/>
    </source>
</evidence>
<organism evidence="2 3">
    <name type="scientific">Aduncisulcus paluster</name>
    <dbReference type="NCBI Taxonomy" id="2918883"/>
    <lineage>
        <taxon>Eukaryota</taxon>
        <taxon>Metamonada</taxon>
        <taxon>Carpediemonas-like organisms</taxon>
        <taxon>Aduncisulcus</taxon>
    </lineage>
</organism>
<gene>
    <name evidence="2" type="ORF">ADUPG1_005545</name>
</gene>
<sequence length="71" mass="7831">MNYGHHFAALGGSTPHYIDHYSSISTISISPCQSSCSDDIRTPDHTKISYESSHVSKTDSIPAFHGEHQKQ</sequence>
<evidence type="ECO:0000256" key="1">
    <source>
        <dbReference type="SAM" id="MobiDB-lite"/>
    </source>
</evidence>
<protein>
    <submittedName>
        <fullName evidence="2">Uncharacterized protein</fullName>
    </submittedName>
</protein>
<accession>A0ABQ5KF41</accession>
<keyword evidence="3" id="KW-1185">Reference proteome</keyword>
<feature type="non-terminal residue" evidence="2">
    <location>
        <position position="71"/>
    </location>
</feature>
<dbReference type="EMBL" id="BQXS01008874">
    <property type="protein sequence ID" value="GKT30556.1"/>
    <property type="molecule type" value="Genomic_DNA"/>
</dbReference>
<proteinExistence type="predicted"/>
<feature type="region of interest" description="Disordered" evidence="1">
    <location>
        <begin position="50"/>
        <end position="71"/>
    </location>
</feature>
<reference evidence="2" key="1">
    <citation type="submission" date="2022-03" db="EMBL/GenBank/DDBJ databases">
        <title>Draft genome sequence of Aduncisulcus paluster, a free-living microaerophilic Fornicata.</title>
        <authorList>
            <person name="Yuyama I."/>
            <person name="Kume K."/>
            <person name="Tamura T."/>
            <person name="Inagaki Y."/>
            <person name="Hashimoto T."/>
        </authorList>
    </citation>
    <scope>NUCLEOTIDE SEQUENCE</scope>
    <source>
        <strain evidence="2">NY0171</strain>
    </source>
</reference>